<feature type="signal peptide" evidence="1">
    <location>
        <begin position="1"/>
        <end position="26"/>
    </location>
</feature>
<accession>A0AA87Q2M0</accession>
<evidence type="ECO:0000256" key="1">
    <source>
        <dbReference type="SAM" id="SignalP"/>
    </source>
</evidence>
<gene>
    <name evidence="2" type="ORF">RRH01S_08_01630</name>
</gene>
<protein>
    <recommendedName>
        <fullName evidence="4">Lectin-like protein BA14k</fullName>
    </recommendedName>
</protein>
<proteinExistence type="predicted"/>
<feature type="chain" id="PRO_5041707515" description="Lectin-like protein BA14k" evidence="1">
    <location>
        <begin position="27"/>
        <end position="142"/>
    </location>
</feature>
<dbReference type="RefSeq" id="WP_007692631.1">
    <property type="nucleotide sequence ID" value="NZ_BAYX01000008.1"/>
</dbReference>
<evidence type="ECO:0000313" key="2">
    <source>
        <dbReference type="EMBL" id="GAJ94425.1"/>
    </source>
</evidence>
<comment type="caution">
    <text evidence="2">The sequence shown here is derived from an EMBL/GenBank/DDBJ whole genome shotgun (WGS) entry which is preliminary data.</text>
</comment>
<evidence type="ECO:0008006" key="4">
    <source>
        <dbReference type="Google" id="ProtNLM"/>
    </source>
</evidence>
<organism evidence="2 3">
    <name type="scientific">Rhizobium rhizogenes NBRC 13257</name>
    <dbReference type="NCBI Taxonomy" id="1220581"/>
    <lineage>
        <taxon>Bacteria</taxon>
        <taxon>Pseudomonadati</taxon>
        <taxon>Pseudomonadota</taxon>
        <taxon>Alphaproteobacteria</taxon>
        <taxon>Hyphomicrobiales</taxon>
        <taxon>Rhizobiaceae</taxon>
        <taxon>Rhizobium/Agrobacterium group</taxon>
        <taxon>Rhizobium</taxon>
    </lineage>
</organism>
<keyword evidence="1" id="KW-0732">Signal</keyword>
<name>A0AA87Q2M0_RHIRH</name>
<dbReference type="Proteomes" id="UP000026941">
    <property type="component" value="Unassembled WGS sequence"/>
</dbReference>
<dbReference type="GeneID" id="86850761"/>
<sequence>MTVFAKIAYGCALGLALLSPLDVSHAASKNPTIVIPPRANGSVLCDYRGCFGFGRQQWYRRPGQPIPNPPPALGGRNRYDNPGIVIPPRNNYVPPKTNYRAPVDNSTRHRVWCADRYRTYNPGTNLYTTLHNGFQACRSPYQ</sequence>
<evidence type="ECO:0000313" key="3">
    <source>
        <dbReference type="Proteomes" id="UP000026941"/>
    </source>
</evidence>
<dbReference type="EMBL" id="BAYX01000008">
    <property type="protein sequence ID" value="GAJ94425.1"/>
    <property type="molecule type" value="Genomic_DNA"/>
</dbReference>
<dbReference type="AlphaFoldDB" id="A0AA87Q2M0"/>
<reference evidence="2 3" key="1">
    <citation type="submission" date="2014-05" db="EMBL/GenBank/DDBJ databases">
        <title>Whole genome shotgun sequence of Rhizobium rhizogenes NBRC 13257.</title>
        <authorList>
            <person name="Katano-Makiyama Y."/>
            <person name="Hosoyama A."/>
            <person name="Hashimoto M."/>
            <person name="Hosoyama Y."/>
            <person name="Noguchi M."/>
            <person name="Tsuchikane K."/>
            <person name="Kimura A."/>
            <person name="Ohji S."/>
            <person name="Ichikawa N."/>
            <person name="Yamazoe A."/>
            <person name="Fujita N."/>
        </authorList>
    </citation>
    <scope>NUCLEOTIDE SEQUENCE [LARGE SCALE GENOMIC DNA]</scope>
    <source>
        <strain evidence="2 3">NBRC 13257</strain>
    </source>
</reference>